<dbReference type="PANTHER" id="PTHR38701">
    <property type="entry name" value="CHROMOSOME 8, WHOLE GENOME SHOTGUN SEQUENCE"/>
    <property type="match status" value="1"/>
</dbReference>
<reference evidence="2" key="1">
    <citation type="submission" date="2021-10" db="EMBL/GenBank/DDBJ databases">
        <authorList>
            <person name="Piombo E."/>
        </authorList>
    </citation>
    <scope>NUCLEOTIDE SEQUENCE</scope>
</reference>
<keyword evidence="3" id="KW-1185">Reference proteome</keyword>
<dbReference type="EMBL" id="CABFOC020000035">
    <property type="protein sequence ID" value="CAH0048311.1"/>
    <property type="molecule type" value="Genomic_DNA"/>
</dbReference>
<protein>
    <submittedName>
        <fullName evidence="2">Uncharacterized protein</fullName>
    </submittedName>
</protein>
<dbReference type="OrthoDB" id="2555519at2759"/>
<evidence type="ECO:0000313" key="2">
    <source>
        <dbReference type="EMBL" id="CAH0048311.1"/>
    </source>
</evidence>
<comment type="caution">
    <text evidence="2">The sequence shown here is derived from an EMBL/GenBank/DDBJ whole genome shotgun (WGS) entry which is preliminary data.</text>
</comment>
<dbReference type="PANTHER" id="PTHR38701:SF1">
    <property type="entry name" value="UP-REGULATED DURING SEPTATION PROTEIN 1 DOMAIN-CONTAINING PROTEIN"/>
    <property type="match status" value="1"/>
</dbReference>
<proteinExistence type="predicted"/>
<organism evidence="2 3">
    <name type="scientific">Clonostachys solani</name>
    <dbReference type="NCBI Taxonomy" id="160281"/>
    <lineage>
        <taxon>Eukaryota</taxon>
        <taxon>Fungi</taxon>
        <taxon>Dikarya</taxon>
        <taxon>Ascomycota</taxon>
        <taxon>Pezizomycotina</taxon>
        <taxon>Sordariomycetes</taxon>
        <taxon>Hypocreomycetidae</taxon>
        <taxon>Hypocreales</taxon>
        <taxon>Bionectriaceae</taxon>
        <taxon>Clonostachys</taxon>
    </lineage>
</organism>
<evidence type="ECO:0000256" key="1">
    <source>
        <dbReference type="SAM" id="MobiDB-lite"/>
    </source>
</evidence>
<sequence>MTMASILQAVEDMKSDSGQDDDSLGELQSPTKSNHGDIVSDLVANARRERKVQDLEITNASLEAINRTLERQLRRQTAELRRIRRMSRSGKMMSAASSRVPSAALPEVPVDFSDPSEESQAEEEPEEPESIHESEFSSDDGSADGTMSPNAKMASRRKQEEIRLQLDLTKHQELLVDSQKINQSIKRCLDWTEGLIKEGQKALEYKVRVSDIKFGGHVLAPPDDDEEEREIAIQEYDADEQLSSENLEPWSAASSKDRDSGIELPSDKCLP</sequence>
<dbReference type="AlphaFoldDB" id="A0A9N9Z3C2"/>
<accession>A0A9N9Z3C2</accession>
<feature type="region of interest" description="Disordered" evidence="1">
    <location>
        <begin position="1"/>
        <end position="39"/>
    </location>
</feature>
<name>A0A9N9Z3C2_9HYPO</name>
<evidence type="ECO:0000313" key="3">
    <source>
        <dbReference type="Proteomes" id="UP000775872"/>
    </source>
</evidence>
<feature type="region of interest" description="Disordered" evidence="1">
    <location>
        <begin position="82"/>
        <end position="158"/>
    </location>
</feature>
<feature type="region of interest" description="Disordered" evidence="1">
    <location>
        <begin position="236"/>
        <end position="271"/>
    </location>
</feature>
<gene>
    <name evidence="2" type="ORF">CSOL1703_00000254</name>
</gene>
<dbReference type="Proteomes" id="UP000775872">
    <property type="component" value="Unassembled WGS sequence"/>
</dbReference>
<feature type="compositionally biased region" description="Acidic residues" evidence="1">
    <location>
        <begin position="114"/>
        <end position="128"/>
    </location>
</feature>